<evidence type="ECO:0000256" key="4">
    <source>
        <dbReference type="ARBA" id="ARBA00023157"/>
    </source>
</evidence>
<keyword evidence="1 6" id="KW-0768">Sushi</keyword>
<evidence type="ECO:0000313" key="9">
    <source>
        <dbReference type="Proteomes" id="UP000076858"/>
    </source>
</evidence>
<dbReference type="Gene3D" id="2.10.70.10">
    <property type="entry name" value="Complement Module, domain 1"/>
    <property type="match status" value="5"/>
</dbReference>
<feature type="disulfide bond" evidence="6">
    <location>
        <begin position="399"/>
        <end position="426"/>
    </location>
</feature>
<dbReference type="Pfam" id="PF00084">
    <property type="entry name" value="Sushi"/>
    <property type="match status" value="5"/>
</dbReference>
<comment type="caution">
    <text evidence="6">Lacks conserved residue(s) required for the propagation of feature annotation.</text>
</comment>
<dbReference type="InterPro" id="IPR013783">
    <property type="entry name" value="Ig-like_fold"/>
</dbReference>
<feature type="domain" description="Sushi" evidence="7">
    <location>
        <begin position="20"/>
        <end position="84"/>
    </location>
</feature>
<evidence type="ECO:0000256" key="1">
    <source>
        <dbReference type="ARBA" id="ARBA00022659"/>
    </source>
</evidence>
<dbReference type="AlphaFoldDB" id="A0A164YT10"/>
<dbReference type="PROSITE" id="PS50923">
    <property type="entry name" value="SUSHI"/>
    <property type="match status" value="5"/>
</dbReference>
<evidence type="ECO:0000259" key="7">
    <source>
        <dbReference type="PROSITE" id="PS50923"/>
    </source>
</evidence>
<dbReference type="InterPro" id="IPR036179">
    <property type="entry name" value="Ig-like_dom_sf"/>
</dbReference>
<dbReference type="SUPFAM" id="SSF57535">
    <property type="entry name" value="Complement control module/SCR domain"/>
    <property type="match status" value="5"/>
</dbReference>
<keyword evidence="4 6" id="KW-1015">Disulfide bond</keyword>
<feature type="disulfide bond" evidence="6">
    <location>
        <begin position="458"/>
        <end position="485"/>
    </location>
</feature>
<feature type="domain" description="Sushi" evidence="7">
    <location>
        <begin position="308"/>
        <end position="369"/>
    </location>
</feature>
<gene>
    <name evidence="8" type="ORF">APZ42_018757</name>
</gene>
<organism evidence="8 9">
    <name type="scientific">Daphnia magna</name>
    <dbReference type="NCBI Taxonomy" id="35525"/>
    <lineage>
        <taxon>Eukaryota</taxon>
        <taxon>Metazoa</taxon>
        <taxon>Ecdysozoa</taxon>
        <taxon>Arthropoda</taxon>
        <taxon>Crustacea</taxon>
        <taxon>Branchiopoda</taxon>
        <taxon>Diplostraca</taxon>
        <taxon>Cladocera</taxon>
        <taxon>Anomopoda</taxon>
        <taxon>Daphniidae</taxon>
        <taxon>Daphnia</taxon>
    </lineage>
</organism>
<keyword evidence="5" id="KW-0325">Glycoprotein</keyword>
<comment type="caution">
    <text evidence="8">The sequence shown here is derived from an EMBL/GenBank/DDBJ whole genome shotgun (WGS) entry which is preliminary data.</text>
</comment>
<feature type="disulfide bond" evidence="6">
    <location>
        <begin position="278"/>
        <end position="305"/>
    </location>
</feature>
<dbReference type="CDD" id="cd00033">
    <property type="entry name" value="CCP"/>
    <property type="match status" value="5"/>
</dbReference>
<dbReference type="PANTHER" id="PTHR46393:SF7">
    <property type="entry name" value="COMPLEMENT C2"/>
    <property type="match status" value="1"/>
</dbReference>
<evidence type="ECO:0000256" key="3">
    <source>
        <dbReference type="ARBA" id="ARBA00022737"/>
    </source>
</evidence>
<dbReference type="InterPro" id="IPR000436">
    <property type="entry name" value="Sushi_SCR_CCP_dom"/>
</dbReference>
<dbReference type="FunFam" id="2.10.70.10:FF:000014">
    <property type="entry name" value="Membrane cofactor protein"/>
    <property type="match status" value="1"/>
</dbReference>
<evidence type="ECO:0000256" key="5">
    <source>
        <dbReference type="ARBA" id="ARBA00023180"/>
    </source>
</evidence>
<evidence type="ECO:0000256" key="2">
    <source>
        <dbReference type="ARBA" id="ARBA00022729"/>
    </source>
</evidence>
<keyword evidence="9" id="KW-1185">Reference proteome</keyword>
<feature type="domain" description="Sushi" evidence="7">
    <location>
        <begin position="429"/>
        <end position="487"/>
    </location>
</feature>
<feature type="domain" description="Sushi" evidence="7">
    <location>
        <begin position="250"/>
        <end position="307"/>
    </location>
</feature>
<keyword evidence="3" id="KW-0677">Repeat</keyword>
<keyword evidence="2" id="KW-0732">Signal</keyword>
<proteinExistence type="predicted"/>
<dbReference type="STRING" id="35525.A0A164YT10"/>
<evidence type="ECO:0000313" key="8">
    <source>
        <dbReference type="EMBL" id="KZS15574.1"/>
    </source>
</evidence>
<dbReference type="SUPFAM" id="SSF48726">
    <property type="entry name" value="Immunoglobulin"/>
    <property type="match status" value="1"/>
</dbReference>
<feature type="domain" description="Sushi" evidence="7">
    <location>
        <begin position="370"/>
        <end position="428"/>
    </location>
</feature>
<dbReference type="SMART" id="SM00032">
    <property type="entry name" value="CCP"/>
    <property type="match status" value="5"/>
</dbReference>
<dbReference type="InterPro" id="IPR035976">
    <property type="entry name" value="Sushi/SCR/CCP_sf"/>
</dbReference>
<dbReference type="EMBL" id="LRGB01000868">
    <property type="protein sequence ID" value="KZS15574.1"/>
    <property type="molecule type" value="Genomic_DNA"/>
</dbReference>
<sequence length="491" mass="54405">MSRRAGQSGQRRLPFIQTSGYCDEPPVVANARHNAPQEQNSFAPDTELQYQCYLGYNTLGFARARCLQYNQTVKWFGPDFKCEGNILFKNISSLNIQLESSSISRCFDIGKFAFTGSVRRRCSRGDWTGMKPACFGLSQENDYALEKPPTILFRHQLGPIAQSNDGRLIVYPGTIVHMECLWIRRFGTPKWEVSHQYRKYPEGWTEEEGRDRTLEYRLSIFHAQKDDSGTFTCTTPTRHQHSVEIIVHPVHCPAIVERKGLVASTRNTKMGVKVHFSCHNSNSLIGAPELTCLPSGSWSSPTPFCESVLCPDITNITNDRILRVSIVSREVGGRALFSCPPGFTIRGAGTESVCQSSGEWAQPLPRCEEVVCEPPTSPENGYIQGGSTYKAGEVVQFHCHRGFMVEGQPIAVCQDNGKWSGTFPKCLPACPYPGTTIGGTISMVKFYYPIGETVTFDCSTGLVLQGSPNLHCQKGGKWSSAVPTCVPAQNN</sequence>
<dbReference type="Proteomes" id="UP000076858">
    <property type="component" value="Unassembled WGS sequence"/>
</dbReference>
<dbReference type="Gene3D" id="2.60.40.10">
    <property type="entry name" value="Immunoglobulins"/>
    <property type="match status" value="1"/>
</dbReference>
<name>A0A164YT10_9CRUS</name>
<evidence type="ECO:0000256" key="6">
    <source>
        <dbReference type="PROSITE-ProRule" id="PRU00302"/>
    </source>
</evidence>
<protein>
    <recommendedName>
        <fullName evidence="7">Sushi domain-containing protein</fullName>
    </recommendedName>
</protein>
<reference evidence="8 9" key="1">
    <citation type="submission" date="2016-03" db="EMBL/GenBank/DDBJ databases">
        <title>EvidentialGene: Evidence-directed Construction of Genes on Genomes.</title>
        <authorList>
            <person name="Gilbert D.G."/>
            <person name="Choi J.-H."/>
            <person name="Mockaitis K."/>
            <person name="Colbourne J."/>
            <person name="Pfrender M."/>
        </authorList>
    </citation>
    <scope>NUCLEOTIDE SEQUENCE [LARGE SCALE GENOMIC DNA]</scope>
    <source>
        <strain evidence="8 9">Xinb3</strain>
        <tissue evidence="8">Complete organism</tissue>
    </source>
</reference>
<accession>A0A164YT10</accession>
<dbReference type="PANTHER" id="PTHR46393">
    <property type="entry name" value="SUSHI DOMAIN-CONTAINING PROTEIN"/>
    <property type="match status" value="1"/>
</dbReference>